<evidence type="ECO:0000313" key="2">
    <source>
        <dbReference type="Proteomes" id="UP001145114"/>
    </source>
</evidence>
<keyword evidence="2" id="KW-1185">Reference proteome</keyword>
<gene>
    <name evidence="1" type="ORF">EV182_006372</name>
</gene>
<evidence type="ECO:0000313" key="1">
    <source>
        <dbReference type="EMBL" id="KAJ1677343.1"/>
    </source>
</evidence>
<dbReference type="EMBL" id="JAMZIH010002598">
    <property type="protein sequence ID" value="KAJ1677343.1"/>
    <property type="molecule type" value="Genomic_DNA"/>
</dbReference>
<organism evidence="1 2">
    <name type="scientific">Spiromyces aspiralis</name>
    <dbReference type="NCBI Taxonomy" id="68401"/>
    <lineage>
        <taxon>Eukaryota</taxon>
        <taxon>Fungi</taxon>
        <taxon>Fungi incertae sedis</taxon>
        <taxon>Zoopagomycota</taxon>
        <taxon>Kickxellomycotina</taxon>
        <taxon>Kickxellomycetes</taxon>
        <taxon>Kickxellales</taxon>
        <taxon>Kickxellaceae</taxon>
        <taxon>Spiromyces</taxon>
    </lineage>
</organism>
<sequence>MEFVKFLKEPETYERLGAKIPKGAILSGPPGTGKTLLAKATAGEAGVPFFSVSGSEFVEMFVGVGASITGDTIVLVRDESGVRLTPIGPLIDAYYPDDKEGYVIHIEGLKTLGYDKSESGTGKPTDLAGSSWKNIKAVYRHRVDEIYEIHHKHGMIRTTGDHSVFVRRNDGIIAIPTREMQVGDVLVNLPYRSQAQSDKTLAHTFSRLPPSSECGVGLKGVHFGVEPTPSLSMLLGVLSADSAKISDGSAEIAFNANSLRMMSECLEALETAFSCRLETVPGSDDTVRLVSASPAVVDFVSSLASDFERNGRHVPGYLWDAPFEYFYQYVRGVSKADSFGEDPANASLKVGDKSLAMEVSWLFAMHGVDTRISPTGEREDTAWSVE</sequence>
<feature type="non-terminal residue" evidence="1">
    <location>
        <position position="386"/>
    </location>
</feature>
<comment type="caution">
    <text evidence="1">The sequence shown here is derived from an EMBL/GenBank/DDBJ whole genome shotgun (WGS) entry which is preliminary data.</text>
</comment>
<dbReference type="Proteomes" id="UP001145114">
    <property type="component" value="Unassembled WGS sequence"/>
</dbReference>
<accession>A0ACC1HNK2</accession>
<reference evidence="1" key="1">
    <citation type="submission" date="2022-06" db="EMBL/GenBank/DDBJ databases">
        <title>Phylogenomic reconstructions and comparative analyses of Kickxellomycotina fungi.</title>
        <authorList>
            <person name="Reynolds N.K."/>
            <person name="Stajich J.E."/>
            <person name="Barry K."/>
            <person name="Grigoriev I.V."/>
            <person name="Crous P."/>
            <person name="Smith M.E."/>
        </authorList>
    </citation>
    <scope>NUCLEOTIDE SEQUENCE</scope>
    <source>
        <strain evidence="1">RSA 2271</strain>
    </source>
</reference>
<name>A0ACC1HNK2_9FUNG</name>
<proteinExistence type="predicted"/>
<protein>
    <submittedName>
        <fullName evidence="1">Uncharacterized protein</fullName>
    </submittedName>
</protein>